<keyword evidence="1" id="KW-0732">Signal</keyword>
<dbReference type="AlphaFoldDB" id="K1L2Y3"/>
<dbReference type="RefSeq" id="WP_009185207.1">
    <property type="nucleotide sequence ID" value="NZ_AMGM01000031.1"/>
</dbReference>
<dbReference type="Proteomes" id="UP000004478">
    <property type="component" value="Unassembled WGS sequence"/>
</dbReference>
<evidence type="ECO:0000313" key="3">
    <source>
        <dbReference type="Proteomes" id="UP000004478"/>
    </source>
</evidence>
<sequence>MRAFLLLLFLSFFMRLPSFSQNFEGTYLGSLIGSHDLILIEKDNKHYKVTLHTGENTSILSVGMKKSNGLSFEIPLNDGEELEVFAKREGDMLTLEFVLEQEKHKVSFSSLNKSSVGLKSSSIKEEIDKRLIGTWKEKQTYNLDGSLNKALDNSSKNYKVVYTKDGRYIHDSRFFRDLDRKNGGEFQFTDIPIFYYSTISNKKLNLKVPSINTSEQVTYEIFGDSLIVYERMHKTVFLREK</sequence>
<evidence type="ECO:0000256" key="1">
    <source>
        <dbReference type="SAM" id="SignalP"/>
    </source>
</evidence>
<evidence type="ECO:0008006" key="4">
    <source>
        <dbReference type="Google" id="ProtNLM"/>
    </source>
</evidence>
<protein>
    <recommendedName>
        <fullName evidence="4">Lipocalin-like domain-containing protein</fullName>
    </recommendedName>
</protein>
<organism evidence="2 3">
    <name type="scientific">Cecembia lonarensis (strain CCUG 58316 / KCTC 22772 / LW9)</name>
    <dbReference type="NCBI Taxonomy" id="1225176"/>
    <lineage>
        <taxon>Bacteria</taxon>
        <taxon>Pseudomonadati</taxon>
        <taxon>Bacteroidota</taxon>
        <taxon>Cytophagia</taxon>
        <taxon>Cytophagales</taxon>
        <taxon>Cyclobacteriaceae</taxon>
        <taxon>Cecembia</taxon>
    </lineage>
</organism>
<keyword evidence="3" id="KW-1185">Reference proteome</keyword>
<name>K1L2Y3_CECL9</name>
<feature type="signal peptide" evidence="1">
    <location>
        <begin position="1"/>
        <end position="20"/>
    </location>
</feature>
<feature type="chain" id="PRO_5003847181" description="Lipocalin-like domain-containing protein" evidence="1">
    <location>
        <begin position="21"/>
        <end position="241"/>
    </location>
</feature>
<proteinExistence type="predicted"/>
<reference evidence="2 3" key="1">
    <citation type="journal article" date="2012" name="J. Bacteriol.">
        <title>Draft Genome Sequence of Cecembia lonarensis Strain LW9T, Isolated from Lonar Lake, a Haloalkaline Lake in India.</title>
        <authorList>
            <person name="Shivaji S."/>
            <person name="Ara S."/>
            <person name="Singh A."/>
            <person name="Pinnaka A.K."/>
        </authorList>
    </citation>
    <scope>NUCLEOTIDE SEQUENCE [LARGE SCALE GENOMIC DNA]</scope>
    <source>
        <strain evidence="2 3">LW9</strain>
    </source>
</reference>
<comment type="caution">
    <text evidence="2">The sequence shown here is derived from an EMBL/GenBank/DDBJ whole genome shotgun (WGS) entry which is preliminary data.</text>
</comment>
<gene>
    <name evidence="2" type="ORF">B879_02177</name>
</gene>
<accession>K1L2Y3</accession>
<evidence type="ECO:0000313" key="2">
    <source>
        <dbReference type="EMBL" id="EKB49166.1"/>
    </source>
</evidence>
<dbReference type="EMBL" id="AMGM01000031">
    <property type="protein sequence ID" value="EKB49166.1"/>
    <property type="molecule type" value="Genomic_DNA"/>
</dbReference>
<dbReference type="OrthoDB" id="836639at2"/>